<gene>
    <name evidence="11" type="primary">pucG</name>
    <name evidence="11" type="ORF">NCTC12112_02089</name>
</gene>
<dbReference type="InterPro" id="IPR015422">
    <property type="entry name" value="PyrdxlP-dep_Trfase_small"/>
</dbReference>
<evidence type="ECO:0000313" key="11">
    <source>
        <dbReference type="EMBL" id="SQJ06861.1"/>
    </source>
</evidence>
<organism evidence="11 12">
    <name type="scientific">Fusobacterium ulcerans</name>
    <dbReference type="NCBI Taxonomy" id="861"/>
    <lineage>
        <taxon>Bacteria</taxon>
        <taxon>Fusobacteriati</taxon>
        <taxon>Fusobacteriota</taxon>
        <taxon>Fusobacteriia</taxon>
        <taxon>Fusobacteriales</taxon>
        <taxon>Fusobacteriaceae</taxon>
        <taxon>Fusobacterium</taxon>
    </lineage>
</organism>
<name>A0AAX2JBR2_9FUSO</name>
<dbReference type="EMBL" id="LS483487">
    <property type="protein sequence ID" value="SQJ06861.1"/>
    <property type="molecule type" value="Genomic_DNA"/>
</dbReference>
<dbReference type="GO" id="GO:0008453">
    <property type="term" value="F:alanine-glyoxylate transaminase activity"/>
    <property type="evidence" value="ECO:0007669"/>
    <property type="project" value="TreeGrafter"/>
</dbReference>
<keyword evidence="3" id="KW-0032">Aminotransferase</keyword>
<dbReference type="GO" id="GO:0019265">
    <property type="term" value="P:glycine biosynthetic process, by transamination of glyoxylate"/>
    <property type="evidence" value="ECO:0007669"/>
    <property type="project" value="TreeGrafter"/>
</dbReference>
<evidence type="ECO:0000259" key="10">
    <source>
        <dbReference type="Pfam" id="PF00266"/>
    </source>
</evidence>
<dbReference type="KEGG" id="ful:C4N20_01070"/>
<dbReference type="InterPro" id="IPR020578">
    <property type="entry name" value="Aminotrans_V_PyrdxlP_BS"/>
</dbReference>
<comment type="similarity">
    <text evidence="2 8">Belongs to the class-V pyridoxal-phosphate-dependent aminotransferase family.</text>
</comment>
<dbReference type="InterPro" id="IPR015424">
    <property type="entry name" value="PyrdxlP-dep_Trfase"/>
</dbReference>
<evidence type="ECO:0000256" key="4">
    <source>
        <dbReference type="ARBA" id="ARBA00022679"/>
    </source>
</evidence>
<dbReference type="PANTHER" id="PTHR21152">
    <property type="entry name" value="AMINOTRANSFERASE CLASS V"/>
    <property type="match status" value="1"/>
</dbReference>
<evidence type="ECO:0000256" key="3">
    <source>
        <dbReference type="ARBA" id="ARBA00022576"/>
    </source>
</evidence>
<dbReference type="RefSeq" id="WP_005981771.1">
    <property type="nucleotide sequence ID" value="NZ_CABKNW010000005.1"/>
</dbReference>
<keyword evidence="5 7" id="KW-0663">Pyridoxal phosphate</keyword>
<accession>A0AAX2JBR2</accession>
<evidence type="ECO:0000256" key="6">
    <source>
        <dbReference type="PIRSR" id="PIRSR000524-1"/>
    </source>
</evidence>
<dbReference type="PIRSF" id="PIRSF000524">
    <property type="entry name" value="SPT"/>
    <property type="match status" value="1"/>
</dbReference>
<dbReference type="SUPFAM" id="SSF53383">
    <property type="entry name" value="PLP-dependent transferases"/>
    <property type="match status" value="1"/>
</dbReference>
<proteinExistence type="inferred from homology"/>
<comment type="cofactor">
    <cofactor evidence="1 7 9">
        <name>pyridoxal 5'-phosphate</name>
        <dbReference type="ChEBI" id="CHEBI:597326"/>
    </cofactor>
</comment>
<evidence type="ECO:0000313" key="12">
    <source>
        <dbReference type="Proteomes" id="UP000249008"/>
    </source>
</evidence>
<protein>
    <submittedName>
        <fullName evidence="11">Purine catabolism protein PucG</fullName>
        <ecNumber evidence="11">2.-.-.-</ecNumber>
    </submittedName>
</protein>
<evidence type="ECO:0000256" key="8">
    <source>
        <dbReference type="RuleBase" id="RU004075"/>
    </source>
</evidence>
<dbReference type="Pfam" id="PF00266">
    <property type="entry name" value="Aminotran_5"/>
    <property type="match status" value="1"/>
</dbReference>
<dbReference type="GO" id="GO:0004760">
    <property type="term" value="F:L-serine-pyruvate transaminase activity"/>
    <property type="evidence" value="ECO:0007669"/>
    <property type="project" value="TreeGrafter"/>
</dbReference>
<dbReference type="GeneID" id="78453379"/>
<dbReference type="InterPro" id="IPR015421">
    <property type="entry name" value="PyrdxlP-dep_Trfase_major"/>
</dbReference>
<dbReference type="Gene3D" id="3.40.640.10">
    <property type="entry name" value="Type I PLP-dependent aspartate aminotransferase-like (Major domain)"/>
    <property type="match status" value="1"/>
</dbReference>
<sequence>MYKANYLMMTPGPTMVRENVLKARCSFFGNPDLDPNFFAFYEELCKKTGKLFGAKKAQTIIMNGEGMLGLDTACASLTEPGDKVLVISNGIFGEGFKGLVETYGGEVTLFETDVKKALDIDKLRIFLEKNKDFKYATMVHCDTPSGVLNNVEVICKILKSEGIMTVVDSVAAVGGVQLEVDEWGIDIALGGSQKVFSAPSGITIMTVSNDAWEAIENRKTPIASFYCNLSLWKNSVKEQLFPYTMPASDLMAFDVAIDNIYKEGVEKVRERHYTAAEYVRTRLMDMGVDLYLKNGYSPTVTAFCLPEGYNCKEVSDYLLHNFEVMIADSYSYLSNKVLRIGHMGENARFYRLDYTLKAIEKTLRVLKK</sequence>
<evidence type="ECO:0000256" key="1">
    <source>
        <dbReference type="ARBA" id="ARBA00001933"/>
    </source>
</evidence>
<evidence type="ECO:0000256" key="9">
    <source>
        <dbReference type="RuleBase" id="RU004504"/>
    </source>
</evidence>
<dbReference type="InterPro" id="IPR000192">
    <property type="entry name" value="Aminotrans_V_dom"/>
</dbReference>
<feature type="binding site" evidence="6">
    <location>
        <position position="339"/>
    </location>
    <ligand>
        <name>substrate</name>
    </ligand>
</feature>
<dbReference type="InterPro" id="IPR024169">
    <property type="entry name" value="SP_NH2Trfase/AEP_transaminase"/>
</dbReference>
<evidence type="ECO:0000256" key="5">
    <source>
        <dbReference type="ARBA" id="ARBA00022898"/>
    </source>
</evidence>
<dbReference type="AlphaFoldDB" id="A0AAX2JBR2"/>
<dbReference type="Proteomes" id="UP000249008">
    <property type="component" value="Chromosome 1"/>
</dbReference>
<dbReference type="Gene3D" id="3.90.1150.10">
    <property type="entry name" value="Aspartate Aminotransferase, domain 1"/>
    <property type="match status" value="1"/>
</dbReference>
<feature type="domain" description="Aminotransferase class V" evidence="10">
    <location>
        <begin position="32"/>
        <end position="326"/>
    </location>
</feature>
<dbReference type="PROSITE" id="PS00595">
    <property type="entry name" value="AA_TRANSFER_CLASS_5"/>
    <property type="match status" value="1"/>
</dbReference>
<feature type="modified residue" description="N6-(pyridoxal phosphate)lysine" evidence="7">
    <location>
        <position position="194"/>
    </location>
</feature>
<dbReference type="EC" id="2.-.-.-" evidence="11"/>
<evidence type="ECO:0000256" key="2">
    <source>
        <dbReference type="ARBA" id="ARBA00009236"/>
    </source>
</evidence>
<reference evidence="11 12" key="1">
    <citation type="submission" date="2018-06" db="EMBL/GenBank/DDBJ databases">
        <authorList>
            <consortium name="Pathogen Informatics"/>
            <person name="Doyle S."/>
        </authorList>
    </citation>
    <scope>NUCLEOTIDE SEQUENCE [LARGE SCALE GENOMIC DNA]</scope>
    <source>
        <strain evidence="11 12">NCTC12112</strain>
    </source>
</reference>
<keyword evidence="4 11" id="KW-0808">Transferase</keyword>
<dbReference type="PANTHER" id="PTHR21152:SF24">
    <property type="entry name" value="ALANINE--GLYOXYLATE AMINOTRANSFERASE 1"/>
    <property type="match status" value="1"/>
</dbReference>
<evidence type="ECO:0000256" key="7">
    <source>
        <dbReference type="PIRSR" id="PIRSR000524-50"/>
    </source>
</evidence>